<comment type="caution">
    <text evidence="3">The sequence shown here is derived from an EMBL/GenBank/DDBJ whole genome shotgun (WGS) entry which is preliminary data.</text>
</comment>
<keyword evidence="1" id="KW-0732">Signal</keyword>
<feature type="chain" id="PRO_5039140578" description="DUF4367 domain-containing protein" evidence="1">
    <location>
        <begin position="25"/>
        <end position="171"/>
    </location>
</feature>
<gene>
    <name evidence="3" type="ORF">HMPREF0908_0762</name>
</gene>
<dbReference type="AlphaFoldDB" id="C4V2L8"/>
<feature type="signal peptide" evidence="1">
    <location>
        <begin position="1"/>
        <end position="24"/>
    </location>
</feature>
<dbReference type="Proteomes" id="UP000005309">
    <property type="component" value="Unassembled WGS sequence"/>
</dbReference>
<feature type="domain" description="DUF4367" evidence="2">
    <location>
        <begin position="61"/>
        <end position="164"/>
    </location>
</feature>
<evidence type="ECO:0000313" key="4">
    <source>
        <dbReference type="Proteomes" id="UP000005309"/>
    </source>
</evidence>
<name>C4V2L8_9FIRM</name>
<dbReference type="InterPro" id="IPR025377">
    <property type="entry name" value="DUF4367"/>
</dbReference>
<dbReference type="Pfam" id="PF14285">
    <property type="entry name" value="DUF4367"/>
    <property type="match status" value="1"/>
</dbReference>
<accession>C4V2L8</accession>
<proteinExistence type="predicted"/>
<evidence type="ECO:0000313" key="3">
    <source>
        <dbReference type="EMBL" id="EEQ49032.1"/>
    </source>
</evidence>
<dbReference type="eggNOG" id="ENOG5033BQ4">
    <property type="taxonomic scope" value="Bacteria"/>
</dbReference>
<sequence>MKYNDVKRLIMVGLVASCAAFATAAEAMPTAVGAEPMAGMPSPLVEYPSVRDAWAVAGLPVYTPTLLPVGYAQKNVIVIDKSLAEIFYRNSAGKEILFRMAAGNADISGDSTTYEVNQVVQAGRQYIRVKGTGQLVHLALWSRGGYTFSLSFEDPVSVEAVEAIVTTITWN</sequence>
<dbReference type="EMBL" id="ACLA01000010">
    <property type="protein sequence ID" value="EEQ49032.1"/>
    <property type="molecule type" value="Genomic_DNA"/>
</dbReference>
<reference evidence="3 4" key="1">
    <citation type="submission" date="2009-04" db="EMBL/GenBank/DDBJ databases">
        <authorList>
            <person name="Qin X."/>
            <person name="Bachman B."/>
            <person name="Battles P."/>
            <person name="Bell A."/>
            <person name="Bess C."/>
            <person name="Bickham C."/>
            <person name="Chaboub L."/>
            <person name="Chen D."/>
            <person name="Coyle M."/>
            <person name="Deiros D.R."/>
            <person name="Dinh H."/>
            <person name="Forbes L."/>
            <person name="Fowler G."/>
            <person name="Francisco L."/>
            <person name="Fu Q."/>
            <person name="Gubbala S."/>
            <person name="Hale W."/>
            <person name="Han Y."/>
            <person name="Hemphill L."/>
            <person name="Highlander S.K."/>
            <person name="Hirani K."/>
            <person name="Hogues M."/>
            <person name="Jackson L."/>
            <person name="Jakkamsetti A."/>
            <person name="Javaid M."/>
            <person name="Jiang H."/>
            <person name="Korchina V."/>
            <person name="Kovar C."/>
            <person name="Lara F."/>
            <person name="Lee S."/>
            <person name="Mata R."/>
            <person name="Mathew T."/>
            <person name="Moen C."/>
            <person name="Morales K."/>
            <person name="Munidasa M."/>
            <person name="Nazareth L."/>
            <person name="Ngo R."/>
            <person name="Nguyen L."/>
            <person name="Okwuonu G."/>
            <person name="Ongeri F."/>
            <person name="Patil S."/>
            <person name="Petrosino J."/>
            <person name="Pham C."/>
            <person name="Pham P."/>
            <person name="Pu L.-L."/>
            <person name="Puazo M."/>
            <person name="Raj R."/>
            <person name="Reid J."/>
            <person name="Rouhana J."/>
            <person name="Saada N."/>
            <person name="Shang Y."/>
            <person name="Simmons D."/>
            <person name="Thornton R."/>
            <person name="Warren J."/>
            <person name="Weissenberger G."/>
            <person name="Zhang J."/>
            <person name="Zhang L."/>
            <person name="Zhou C."/>
            <person name="Zhu D."/>
            <person name="Muzny D."/>
            <person name="Worley K."/>
            <person name="Gibbs R."/>
        </authorList>
    </citation>
    <scope>NUCLEOTIDE SEQUENCE [LARGE SCALE GENOMIC DNA]</scope>
    <source>
        <strain evidence="3 4">ATCC 43531</strain>
    </source>
</reference>
<dbReference type="HOGENOM" id="CLU_133288_0_0_9"/>
<evidence type="ECO:0000256" key="1">
    <source>
        <dbReference type="SAM" id="SignalP"/>
    </source>
</evidence>
<evidence type="ECO:0000259" key="2">
    <source>
        <dbReference type="Pfam" id="PF14285"/>
    </source>
</evidence>
<dbReference type="OrthoDB" id="7061752at2"/>
<protein>
    <recommendedName>
        <fullName evidence="2">DUF4367 domain-containing protein</fullName>
    </recommendedName>
</protein>
<keyword evidence="4" id="KW-1185">Reference proteome</keyword>
<organism evidence="3 4">
    <name type="scientific">Selenomonas flueggei ATCC 43531</name>
    <dbReference type="NCBI Taxonomy" id="638302"/>
    <lineage>
        <taxon>Bacteria</taxon>
        <taxon>Bacillati</taxon>
        <taxon>Bacillota</taxon>
        <taxon>Negativicutes</taxon>
        <taxon>Selenomonadales</taxon>
        <taxon>Selenomonadaceae</taxon>
        <taxon>Selenomonas</taxon>
    </lineage>
</organism>
<dbReference type="STRING" id="638302.HMPREF0908_0762"/>
<dbReference type="RefSeq" id="WP_006689497.1">
    <property type="nucleotide sequence ID" value="NZ_GG694006.1"/>
</dbReference>